<proteinExistence type="inferred from homology"/>
<dbReference type="KEGG" id="mvn:Mevan_1544"/>
<dbReference type="GO" id="GO:0016740">
    <property type="term" value="F:transferase activity"/>
    <property type="evidence" value="ECO:0007669"/>
    <property type="project" value="UniProtKB-KW"/>
</dbReference>
<dbReference type="CDD" id="cd24100">
    <property type="entry name" value="ASKHA_NBD_MJ1051-like_N"/>
    <property type="match status" value="1"/>
</dbReference>
<dbReference type="RefSeq" id="WP_012066350.1">
    <property type="nucleotide sequence ID" value="NC_009634.1"/>
</dbReference>
<name>A6USG4_METVS</name>
<dbReference type="Pfam" id="PF16861">
    <property type="entry name" value="Carbam_trans_C"/>
    <property type="match status" value="1"/>
</dbReference>
<dbReference type="STRING" id="406327.Mevan_1544"/>
<dbReference type="InterPro" id="IPR051338">
    <property type="entry name" value="NodU/CmcH_Carbamoyltrnsfr"/>
</dbReference>
<evidence type="ECO:0000259" key="2">
    <source>
        <dbReference type="Pfam" id="PF02543"/>
    </source>
</evidence>
<dbReference type="eggNOG" id="arCOG01188">
    <property type="taxonomic scope" value="Archaea"/>
</dbReference>
<dbReference type="InterPro" id="IPR031730">
    <property type="entry name" value="Carbam_trans_C"/>
</dbReference>
<feature type="domain" description="Carbamoyltransferase C-terminal" evidence="3">
    <location>
        <begin position="352"/>
        <end position="516"/>
    </location>
</feature>
<evidence type="ECO:0000256" key="1">
    <source>
        <dbReference type="ARBA" id="ARBA00006129"/>
    </source>
</evidence>
<dbReference type="Gene3D" id="3.90.870.20">
    <property type="entry name" value="Carbamoyltransferase, C-terminal domain"/>
    <property type="match status" value="1"/>
</dbReference>
<evidence type="ECO:0000313" key="4">
    <source>
        <dbReference type="EMBL" id="ABR55436.1"/>
    </source>
</evidence>
<dbReference type="Pfam" id="PF02543">
    <property type="entry name" value="Carbam_trans_N"/>
    <property type="match status" value="1"/>
</dbReference>
<dbReference type="PANTHER" id="PTHR34847">
    <property type="entry name" value="NODULATION PROTEIN U"/>
    <property type="match status" value="1"/>
</dbReference>
<dbReference type="GeneID" id="5324513"/>
<accession>A6USG4</accession>
<dbReference type="SUPFAM" id="SSF53067">
    <property type="entry name" value="Actin-like ATPase domain"/>
    <property type="match status" value="1"/>
</dbReference>
<protein>
    <submittedName>
        <fullName evidence="4">Carbamoyltransferase</fullName>
    </submittedName>
</protein>
<dbReference type="HOGENOM" id="CLU_014411_2_0_2"/>
<evidence type="ECO:0000313" key="5">
    <source>
        <dbReference type="Proteomes" id="UP000001107"/>
    </source>
</evidence>
<dbReference type="Gene3D" id="3.30.420.40">
    <property type="match status" value="2"/>
</dbReference>
<organism evidence="4 5">
    <name type="scientific">Methanococcus vannielii (strain ATCC 35089 / DSM 1224 / JCM 13029 / OCM 148 / SB)</name>
    <dbReference type="NCBI Taxonomy" id="406327"/>
    <lineage>
        <taxon>Archaea</taxon>
        <taxon>Methanobacteriati</taxon>
        <taxon>Methanobacteriota</taxon>
        <taxon>Methanomada group</taxon>
        <taxon>Methanococci</taxon>
        <taxon>Methanococcales</taxon>
        <taxon>Methanococcaceae</taxon>
        <taxon>Methanococcus</taxon>
    </lineage>
</organism>
<sequence length="517" mass="58654">MILGVFDGHNASSSIISKKEIIQASSEERFTRKKNFRGFPLNSIRQSLEKFEYEEYEEYEKLEAITVGGIFRKGERLKNIKELQKRLEIPIYYYNHHLCHTALYKLSGFKECLILTMDGGGDGFSSTVSIGKKNKVDIISQSDLIDSIGDFYASVTELLGFKPMEDEGKVMSLSSYDFSECLPTQKIIDYNCKIKTFKNYLGVIGHESTKTLQKIFLTSKNLEWDKKYEISRYAQNELEKSVLKLLKQFVFETGIQNIVFSGGVSQNVKLNKKIIEQEFITDLYVPPFSGDEGLAIGSSLIHSKNNIFELKNTYLGYEIKNNNVNDILKHLESNFSVEYIEDKEIPNYIGNLISSNNIVCVARGKMEFGPRALGNRSILALPTKKNALKISKALKRDSFMPYAPTILDECMSDYLINSRHSPFMTTLFDVFEDKKSKIEGTIHVDGTTRAQTINKEFNKVYYEIVSTVNDITTIPAVLNTSFNLHGEPIVCTEKDALLSFNSIGDALLLGNYLITKI</sequence>
<evidence type="ECO:0000259" key="3">
    <source>
        <dbReference type="Pfam" id="PF16861"/>
    </source>
</evidence>
<dbReference type="AlphaFoldDB" id="A6USG4"/>
<dbReference type="InterPro" id="IPR038152">
    <property type="entry name" value="Carbam_trans_C_sf"/>
</dbReference>
<comment type="similarity">
    <text evidence="1">Belongs to the NodU/CmcH family.</text>
</comment>
<feature type="domain" description="Carbamoyltransferase" evidence="2">
    <location>
        <begin position="79"/>
        <end position="299"/>
    </location>
</feature>
<dbReference type="Proteomes" id="UP000001107">
    <property type="component" value="Chromosome"/>
</dbReference>
<keyword evidence="5" id="KW-1185">Reference proteome</keyword>
<dbReference type="PANTHER" id="PTHR34847:SF1">
    <property type="entry name" value="NODULATION PROTEIN U"/>
    <property type="match status" value="1"/>
</dbReference>
<reference evidence="4" key="1">
    <citation type="submission" date="2007-06" db="EMBL/GenBank/DDBJ databases">
        <title>Complete sequence of Methanococcus vannielii SB.</title>
        <authorList>
            <consortium name="US DOE Joint Genome Institute"/>
            <person name="Copeland A."/>
            <person name="Lucas S."/>
            <person name="Lapidus A."/>
            <person name="Barry K."/>
            <person name="Glavina del Rio T."/>
            <person name="Dalin E."/>
            <person name="Tice H."/>
            <person name="Pitluck S."/>
            <person name="Chain P."/>
            <person name="Malfatti S."/>
            <person name="Shin M."/>
            <person name="Vergez L."/>
            <person name="Schmutz J."/>
            <person name="Larimer F."/>
            <person name="Land M."/>
            <person name="Hauser L."/>
            <person name="Kyrpides N."/>
            <person name="Anderson I."/>
            <person name="Sieprawska-Lupa M."/>
            <person name="Whitman W.B."/>
            <person name="Richardson P."/>
        </authorList>
    </citation>
    <scope>NUCLEOTIDE SEQUENCE [LARGE SCALE GENOMIC DNA]</scope>
    <source>
        <strain evidence="4">SB</strain>
    </source>
</reference>
<dbReference type="EMBL" id="CP000742">
    <property type="protein sequence ID" value="ABR55436.1"/>
    <property type="molecule type" value="Genomic_DNA"/>
</dbReference>
<dbReference type="InterPro" id="IPR003696">
    <property type="entry name" value="Carbtransf_dom"/>
</dbReference>
<gene>
    <name evidence="4" type="ordered locus">Mevan_1544</name>
</gene>
<dbReference type="OrthoDB" id="42122at2157"/>
<dbReference type="InterPro" id="IPR043129">
    <property type="entry name" value="ATPase_NBD"/>
</dbReference>